<name>A0A4R3JYP5_9PROT</name>
<dbReference type="Proteomes" id="UP000295135">
    <property type="component" value="Unassembled WGS sequence"/>
</dbReference>
<dbReference type="InterPro" id="IPR054240">
    <property type="entry name" value="DUF6967"/>
</dbReference>
<reference evidence="1 2" key="1">
    <citation type="submission" date="2019-03" db="EMBL/GenBank/DDBJ databases">
        <title>Genomic Encyclopedia of Type Strains, Phase IV (KMG-IV): sequencing the most valuable type-strain genomes for metagenomic binning, comparative biology and taxonomic classification.</title>
        <authorList>
            <person name="Goeker M."/>
        </authorList>
    </citation>
    <scope>NUCLEOTIDE SEQUENCE [LARGE SCALE GENOMIC DNA]</scope>
    <source>
        <strain evidence="1 2">DSM 103923</strain>
    </source>
</reference>
<dbReference type="OrthoDB" id="8911478at2"/>
<protein>
    <submittedName>
        <fullName evidence="1">Uncharacterized protein</fullName>
    </submittedName>
</protein>
<organism evidence="1 2">
    <name type="scientific">Sulfuritortus calidifontis</name>
    <dbReference type="NCBI Taxonomy" id="1914471"/>
    <lineage>
        <taxon>Bacteria</taxon>
        <taxon>Pseudomonadati</taxon>
        <taxon>Pseudomonadota</taxon>
        <taxon>Betaproteobacteria</taxon>
        <taxon>Nitrosomonadales</taxon>
        <taxon>Thiobacillaceae</taxon>
        <taxon>Sulfuritortus</taxon>
    </lineage>
</organism>
<dbReference type="RefSeq" id="WP_126459734.1">
    <property type="nucleotide sequence ID" value="NZ_AP018721.1"/>
</dbReference>
<dbReference type="EMBL" id="SLZY01000001">
    <property type="protein sequence ID" value="TCS73865.1"/>
    <property type="molecule type" value="Genomic_DNA"/>
</dbReference>
<keyword evidence="2" id="KW-1185">Reference proteome</keyword>
<evidence type="ECO:0000313" key="2">
    <source>
        <dbReference type="Proteomes" id="UP000295135"/>
    </source>
</evidence>
<gene>
    <name evidence="1" type="ORF">EDC61_10187</name>
</gene>
<proteinExistence type="predicted"/>
<dbReference type="AlphaFoldDB" id="A0A4R3JYP5"/>
<evidence type="ECO:0000313" key="1">
    <source>
        <dbReference type="EMBL" id="TCS73865.1"/>
    </source>
</evidence>
<dbReference type="Pfam" id="PF22295">
    <property type="entry name" value="DUF6967"/>
    <property type="match status" value="1"/>
</dbReference>
<accession>A0A4R3JYP5</accession>
<comment type="caution">
    <text evidence="1">The sequence shown here is derived from an EMBL/GenBank/DDBJ whole genome shotgun (WGS) entry which is preliminary data.</text>
</comment>
<sequence>MDQITSLLKFRNPYGNQEIELQQVDYAAGGTPMMRLRIKERGARFTIFDVDPVTAQSWAEAMLAWAKPLAEQAGAAPGSHEVSE</sequence>